<dbReference type="PIRSF" id="PIRSF004681">
    <property type="entry name" value="UCP004681"/>
    <property type="match status" value="1"/>
</dbReference>
<dbReference type="InterPro" id="IPR001602">
    <property type="entry name" value="UPF0047_YjbQ-like"/>
</dbReference>
<dbReference type="Proteomes" id="UP000886198">
    <property type="component" value="Unassembled WGS sequence"/>
</dbReference>
<proteinExistence type="inferred from homology"/>
<accession>A0A7C1CTC2</accession>
<reference evidence="2" key="1">
    <citation type="journal article" date="2020" name="mSystems">
        <title>Genome- and Community-Level Interaction Insights into Carbon Utilization and Element Cycling Functions of Hydrothermarchaeota in Hydrothermal Sediment.</title>
        <authorList>
            <person name="Zhou Z."/>
            <person name="Liu Y."/>
            <person name="Xu W."/>
            <person name="Pan J."/>
            <person name="Luo Z.H."/>
            <person name="Li M."/>
        </authorList>
    </citation>
    <scope>NUCLEOTIDE SEQUENCE [LARGE SCALE GENOMIC DNA]</scope>
    <source>
        <strain evidence="2">SpSt-1179</strain>
    </source>
</reference>
<comment type="caution">
    <text evidence="2">The sequence shown here is derived from an EMBL/GenBank/DDBJ whole genome shotgun (WGS) entry which is preliminary data.</text>
</comment>
<evidence type="ECO:0000256" key="1">
    <source>
        <dbReference type="ARBA" id="ARBA00005534"/>
    </source>
</evidence>
<dbReference type="InterPro" id="IPR035917">
    <property type="entry name" value="YjbQ-like_sf"/>
</dbReference>
<dbReference type="NCBIfam" id="TIGR00149">
    <property type="entry name" value="TIGR00149_YjbQ"/>
    <property type="match status" value="1"/>
</dbReference>
<sequence>MRYSVNTKFRNQLIDITDLVIQCVRKSEASCGLVNVFVPHTTAAITINENSDPDVVHDILHWMGDAIPKSNEFKHLEGNSDAHIKATLVGSSISIPFRDDSLLLGTWQCVYFCEFDGPRSREVIVTIIEKAIL</sequence>
<dbReference type="EMBL" id="DSBT01000121">
    <property type="protein sequence ID" value="HDP77457.1"/>
    <property type="molecule type" value="Genomic_DNA"/>
</dbReference>
<dbReference type="Pfam" id="PF01894">
    <property type="entry name" value="YjbQ"/>
    <property type="match status" value="1"/>
</dbReference>
<dbReference type="PANTHER" id="PTHR30615:SF8">
    <property type="entry name" value="UPF0047 PROTEIN C4A8.02C"/>
    <property type="match status" value="1"/>
</dbReference>
<dbReference type="PANTHER" id="PTHR30615">
    <property type="entry name" value="UNCHARACTERIZED PROTEIN YJBQ-RELATED"/>
    <property type="match status" value="1"/>
</dbReference>
<dbReference type="AlphaFoldDB" id="A0A7C1CTC2"/>
<gene>
    <name evidence="2" type="ORF">ENN47_04570</name>
</gene>
<dbReference type="SUPFAM" id="SSF111038">
    <property type="entry name" value="YjbQ-like"/>
    <property type="match status" value="1"/>
</dbReference>
<name>A0A7C1CTC2_9BACT</name>
<protein>
    <submittedName>
        <fullName evidence="2">YjbQ family protein</fullName>
    </submittedName>
</protein>
<evidence type="ECO:0000313" key="2">
    <source>
        <dbReference type="EMBL" id="HDP77457.1"/>
    </source>
</evidence>
<comment type="similarity">
    <text evidence="1">Belongs to the UPF0047 family.</text>
</comment>
<dbReference type="Gene3D" id="2.60.120.460">
    <property type="entry name" value="YjbQ-like"/>
    <property type="match status" value="1"/>
</dbReference>
<organism evidence="2">
    <name type="scientific">Mesotoga infera</name>
    <dbReference type="NCBI Taxonomy" id="1236046"/>
    <lineage>
        <taxon>Bacteria</taxon>
        <taxon>Thermotogati</taxon>
        <taxon>Thermotogota</taxon>
        <taxon>Thermotogae</taxon>
        <taxon>Kosmotogales</taxon>
        <taxon>Kosmotogaceae</taxon>
        <taxon>Mesotoga</taxon>
    </lineage>
</organism>